<evidence type="ECO:0000313" key="7">
    <source>
        <dbReference type="Proteomes" id="UP000594638"/>
    </source>
</evidence>
<dbReference type="GO" id="GO:0008270">
    <property type="term" value="F:zinc ion binding"/>
    <property type="evidence" value="ECO:0007669"/>
    <property type="project" value="InterPro"/>
</dbReference>
<keyword evidence="7" id="KW-1185">Reference proteome</keyword>
<sequence length="139" mass="15414">MAKSPETEHPVKAFGWAARDPSAHFSPFNFFRRATCEGDVQVKVMYCGVCHSDLHMAKNERGLSQFPIVPGHEITGMVTEVGSKVEKFKASDKVGVGGMVGSCRECDQCANDLENYCPKYILTYSSRYTDSSSCKWICV</sequence>
<evidence type="ECO:0000256" key="4">
    <source>
        <dbReference type="ARBA" id="ARBA00023002"/>
    </source>
</evidence>
<dbReference type="InterPro" id="IPR011032">
    <property type="entry name" value="GroES-like_sf"/>
</dbReference>
<protein>
    <submittedName>
        <fullName evidence="6">8-hydroxygeraniol dehydrogenase-like</fullName>
    </submittedName>
</protein>
<reference evidence="6 7" key="1">
    <citation type="submission" date="2019-12" db="EMBL/GenBank/DDBJ databases">
        <authorList>
            <person name="Alioto T."/>
            <person name="Alioto T."/>
            <person name="Gomez Garrido J."/>
        </authorList>
    </citation>
    <scope>NUCLEOTIDE SEQUENCE [LARGE SCALE GENOMIC DNA]</scope>
</reference>
<dbReference type="EMBL" id="CACTIH010003795">
    <property type="protein sequence ID" value="CAA2985193.1"/>
    <property type="molecule type" value="Genomic_DNA"/>
</dbReference>
<dbReference type="OrthoDB" id="1879366at2759"/>
<keyword evidence="2" id="KW-0479">Metal-binding</keyword>
<evidence type="ECO:0000313" key="6">
    <source>
        <dbReference type="EMBL" id="CAA2985193.1"/>
    </source>
</evidence>
<comment type="caution">
    <text evidence="6">The sequence shown here is derived from an EMBL/GenBank/DDBJ whole genome shotgun (WGS) entry which is preliminary data.</text>
</comment>
<dbReference type="Gene3D" id="3.90.180.10">
    <property type="entry name" value="Medium-chain alcohol dehydrogenases, catalytic domain"/>
    <property type="match status" value="1"/>
</dbReference>
<dbReference type="Gramene" id="OE9A039460T1">
    <property type="protein sequence ID" value="OE9A039460C1"/>
    <property type="gene ID" value="OE9A039460"/>
</dbReference>
<dbReference type="InterPro" id="IPR013154">
    <property type="entry name" value="ADH-like_N"/>
</dbReference>
<evidence type="ECO:0000256" key="2">
    <source>
        <dbReference type="ARBA" id="ARBA00022723"/>
    </source>
</evidence>
<gene>
    <name evidence="6" type="ORF">OLEA9_A039460</name>
</gene>
<evidence type="ECO:0000259" key="5">
    <source>
        <dbReference type="Pfam" id="PF08240"/>
    </source>
</evidence>
<keyword evidence="4" id="KW-0560">Oxidoreductase</keyword>
<dbReference type="PROSITE" id="PS00059">
    <property type="entry name" value="ADH_ZINC"/>
    <property type="match status" value="1"/>
</dbReference>
<dbReference type="InterPro" id="IPR047109">
    <property type="entry name" value="CAD-like"/>
</dbReference>
<evidence type="ECO:0000256" key="1">
    <source>
        <dbReference type="ARBA" id="ARBA00001947"/>
    </source>
</evidence>
<dbReference type="InterPro" id="IPR002328">
    <property type="entry name" value="ADH_Zn_CS"/>
</dbReference>
<dbReference type="PANTHER" id="PTHR42683">
    <property type="entry name" value="ALDEHYDE REDUCTASE"/>
    <property type="match status" value="1"/>
</dbReference>
<dbReference type="Proteomes" id="UP000594638">
    <property type="component" value="Unassembled WGS sequence"/>
</dbReference>
<name>A0A8S0S0X4_OLEEU</name>
<accession>A0A8S0S0X4</accession>
<keyword evidence="3" id="KW-0862">Zinc</keyword>
<proteinExistence type="predicted"/>
<dbReference type="AlphaFoldDB" id="A0A8S0S0X4"/>
<organism evidence="6 7">
    <name type="scientific">Olea europaea subsp. europaea</name>
    <dbReference type="NCBI Taxonomy" id="158383"/>
    <lineage>
        <taxon>Eukaryota</taxon>
        <taxon>Viridiplantae</taxon>
        <taxon>Streptophyta</taxon>
        <taxon>Embryophyta</taxon>
        <taxon>Tracheophyta</taxon>
        <taxon>Spermatophyta</taxon>
        <taxon>Magnoliopsida</taxon>
        <taxon>eudicotyledons</taxon>
        <taxon>Gunneridae</taxon>
        <taxon>Pentapetalae</taxon>
        <taxon>asterids</taxon>
        <taxon>lamiids</taxon>
        <taxon>Lamiales</taxon>
        <taxon>Oleaceae</taxon>
        <taxon>Oleeae</taxon>
        <taxon>Olea</taxon>
    </lineage>
</organism>
<dbReference type="GO" id="GO:0016616">
    <property type="term" value="F:oxidoreductase activity, acting on the CH-OH group of donors, NAD or NADP as acceptor"/>
    <property type="evidence" value="ECO:0007669"/>
    <property type="project" value="InterPro"/>
</dbReference>
<dbReference type="SUPFAM" id="SSF50129">
    <property type="entry name" value="GroES-like"/>
    <property type="match status" value="1"/>
</dbReference>
<comment type="cofactor">
    <cofactor evidence="1">
        <name>Zn(2+)</name>
        <dbReference type="ChEBI" id="CHEBI:29105"/>
    </cofactor>
</comment>
<feature type="domain" description="Alcohol dehydrogenase-like N-terminal" evidence="5">
    <location>
        <begin position="37"/>
        <end position="120"/>
    </location>
</feature>
<dbReference type="Pfam" id="PF08240">
    <property type="entry name" value="ADH_N"/>
    <property type="match status" value="1"/>
</dbReference>
<evidence type="ECO:0000256" key="3">
    <source>
        <dbReference type="ARBA" id="ARBA00022833"/>
    </source>
</evidence>